<dbReference type="RefSeq" id="WP_243736112.1">
    <property type="nucleotide sequence ID" value="NZ_SNYA01000007.1"/>
</dbReference>
<feature type="transmembrane region" description="Helical" evidence="8">
    <location>
        <begin position="72"/>
        <end position="90"/>
    </location>
</feature>
<evidence type="ECO:0000256" key="5">
    <source>
        <dbReference type="ARBA" id="ARBA00022692"/>
    </source>
</evidence>
<dbReference type="InterPro" id="IPR000522">
    <property type="entry name" value="ABC_transptr_permease_BtuC"/>
</dbReference>
<dbReference type="GO" id="GO:0033214">
    <property type="term" value="P:siderophore-iron import into cell"/>
    <property type="evidence" value="ECO:0007669"/>
    <property type="project" value="TreeGrafter"/>
</dbReference>
<keyword evidence="3" id="KW-0813">Transport</keyword>
<keyword evidence="5 8" id="KW-0812">Transmembrane</keyword>
<evidence type="ECO:0000256" key="8">
    <source>
        <dbReference type="SAM" id="Phobius"/>
    </source>
</evidence>
<keyword evidence="10" id="KW-1185">Reference proteome</keyword>
<feature type="transmembrane region" description="Helical" evidence="8">
    <location>
        <begin position="18"/>
        <end position="36"/>
    </location>
</feature>
<dbReference type="Pfam" id="PF01032">
    <property type="entry name" value="FecCD"/>
    <property type="match status" value="1"/>
</dbReference>
<evidence type="ECO:0000313" key="10">
    <source>
        <dbReference type="Proteomes" id="UP000295601"/>
    </source>
</evidence>
<dbReference type="EMBL" id="SNYA01000007">
    <property type="protein sequence ID" value="TDP90165.1"/>
    <property type="molecule type" value="Genomic_DNA"/>
</dbReference>
<dbReference type="PANTHER" id="PTHR30472:SF24">
    <property type="entry name" value="FERRIC ENTEROBACTIN TRANSPORT SYSTEM PERMEASE PROTEIN FEPG"/>
    <property type="match status" value="1"/>
</dbReference>
<feature type="transmembrane region" description="Helical" evidence="8">
    <location>
        <begin position="245"/>
        <end position="272"/>
    </location>
</feature>
<evidence type="ECO:0000256" key="2">
    <source>
        <dbReference type="ARBA" id="ARBA00007935"/>
    </source>
</evidence>
<keyword evidence="7 8" id="KW-0472">Membrane</keyword>
<dbReference type="PANTHER" id="PTHR30472">
    <property type="entry name" value="FERRIC ENTEROBACTIN TRANSPORT SYSTEM PERMEASE PROTEIN"/>
    <property type="match status" value="1"/>
</dbReference>
<comment type="caution">
    <text evidence="9">The sequence shown here is derived from an EMBL/GenBank/DDBJ whole genome shotgun (WGS) entry which is preliminary data.</text>
</comment>
<keyword evidence="4" id="KW-1003">Cell membrane</keyword>
<gene>
    <name evidence="9" type="ORF">EDF62_2732</name>
</gene>
<evidence type="ECO:0000256" key="3">
    <source>
        <dbReference type="ARBA" id="ARBA00022448"/>
    </source>
</evidence>
<dbReference type="InterPro" id="IPR037294">
    <property type="entry name" value="ABC_BtuC-like"/>
</dbReference>
<sequence>MTAAALVSGRRRRTRRRWIAITALATAVLAGFALSLMLGRTVTPPQEVWAVLTGQSQSGAAFTVGELRLPRATLAVLAGFAFGIAGATFQTLLGNPLASPDILGVTSGAGAAAVFGILVLGLNESATSLIALGGALATAAAIFLLANRGGFAGMRFILIGIGLAAILQSVTSYLLSRAAEWDMQRAMQWLTGSLTGATWAQVLPLALASVVLLPVLLWHSRDLELLRLGTDTAQGLGVSVGWVRIVLIVAAVALLAFATAACGPVMFVAFMAGPIAARVVGSGGSLLLPAGLMGALLVLVSDHVGQFLLGGRTPVGVVTGVLGAPTLIFLLIQLNRKAGA</sequence>
<organism evidence="9 10">
    <name type="scientific">Leucobacter luti</name>
    <dbReference type="NCBI Taxonomy" id="340320"/>
    <lineage>
        <taxon>Bacteria</taxon>
        <taxon>Bacillati</taxon>
        <taxon>Actinomycetota</taxon>
        <taxon>Actinomycetes</taxon>
        <taxon>Micrococcales</taxon>
        <taxon>Microbacteriaceae</taxon>
        <taxon>Leucobacter</taxon>
    </lineage>
</organism>
<accession>A0A4R6RV39</accession>
<dbReference type="GO" id="GO:0005886">
    <property type="term" value="C:plasma membrane"/>
    <property type="evidence" value="ECO:0007669"/>
    <property type="project" value="UniProtKB-SubCell"/>
</dbReference>
<feature type="transmembrane region" description="Helical" evidence="8">
    <location>
        <begin position="129"/>
        <end position="146"/>
    </location>
</feature>
<dbReference type="Gene3D" id="1.10.3470.10">
    <property type="entry name" value="ABC transporter involved in vitamin B12 uptake, BtuC"/>
    <property type="match status" value="1"/>
</dbReference>
<dbReference type="Proteomes" id="UP000295601">
    <property type="component" value="Unassembled WGS sequence"/>
</dbReference>
<feature type="transmembrane region" description="Helical" evidence="8">
    <location>
        <begin position="152"/>
        <end position="175"/>
    </location>
</feature>
<dbReference type="AlphaFoldDB" id="A0A4R6RV39"/>
<feature type="transmembrane region" description="Helical" evidence="8">
    <location>
        <begin position="48"/>
        <end position="65"/>
    </location>
</feature>
<feature type="transmembrane region" description="Helical" evidence="8">
    <location>
        <begin position="102"/>
        <end position="122"/>
    </location>
</feature>
<feature type="transmembrane region" description="Helical" evidence="8">
    <location>
        <begin position="196"/>
        <end position="218"/>
    </location>
</feature>
<evidence type="ECO:0000256" key="4">
    <source>
        <dbReference type="ARBA" id="ARBA00022475"/>
    </source>
</evidence>
<dbReference type="CDD" id="cd06550">
    <property type="entry name" value="TM_ABC_iron-siderophores_like"/>
    <property type="match status" value="1"/>
</dbReference>
<evidence type="ECO:0000256" key="1">
    <source>
        <dbReference type="ARBA" id="ARBA00004651"/>
    </source>
</evidence>
<reference evidence="9 10" key="1">
    <citation type="submission" date="2019-03" db="EMBL/GenBank/DDBJ databases">
        <title>Genomic analyses of the natural microbiome of Caenorhabditis elegans.</title>
        <authorList>
            <person name="Samuel B."/>
        </authorList>
    </citation>
    <scope>NUCLEOTIDE SEQUENCE [LARGE SCALE GENOMIC DNA]</scope>
    <source>
        <strain evidence="9 10">JUb18</strain>
    </source>
</reference>
<dbReference type="GO" id="GO:0022857">
    <property type="term" value="F:transmembrane transporter activity"/>
    <property type="evidence" value="ECO:0007669"/>
    <property type="project" value="InterPro"/>
</dbReference>
<proteinExistence type="inferred from homology"/>
<name>A0A4R6RV39_9MICO</name>
<evidence type="ECO:0000313" key="9">
    <source>
        <dbReference type="EMBL" id="TDP90165.1"/>
    </source>
</evidence>
<keyword evidence="6 8" id="KW-1133">Transmembrane helix</keyword>
<comment type="subcellular location">
    <subcellularLocation>
        <location evidence="1">Cell membrane</location>
        <topology evidence="1">Multi-pass membrane protein</topology>
    </subcellularLocation>
</comment>
<comment type="similarity">
    <text evidence="2">Belongs to the binding-protein-dependent transport system permease family. FecCD subfamily.</text>
</comment>
<feature type="transmembrane region" description="Helical" evidence="8">
    <location>
        <begin position="279"/>
        <end position="301"/>
    </location>
</feature>
<dbReference type="SUPFAM" id="SSF81345">
    <property type="entry name" value="ABC transporter involved in vitamin B12 uptake, BtuC"/>
    <property type="match status" value="1"/>
</dbReference>
<evidence type="ECO:0000256" key="7">
    <source>
        <dbReference type="ARBA" id="ARBA00023136"/>
    </source>
</evidence>
<protein>
    <submittedName>
        <fullName evidence="9">Iron complex transport system permease protein</fullName>
    </submittedName>
</protein>
<evidence type="ECO:0000256" key="6">
    <source>
        <dbReference type="ARBA" id="ARBA00022989"/>
    </source>
</evidence>
<feature type="transmembrane region" description="Helical" evidence="8">
    <location>
        <begin position="313"/>
        <end position="332"/>
    </location>
</feature>